<evidence type="ECO:0000313" key="2">
    <source>
        <dbReference type="Proteomes" id="UP000004457"/>
    </source>
</evidence>
<sequence length="45" mass="5154">MGLSLSFLWQIENRRAVTPKRCYENVILLTNGRVSVSDLISETRS</sequence>
<protein>
    <submittedName>
        <fullName evidence="1">Uncharacterized protein</fullName>
    </submittedName>
</protein>
<name>C0EP72_NEIFL</name>
<comment type="caution">
    <text evidence="1">The sequence shown here is derived from an EMBL/GenBank/DDBJ whole genome shotgun (WGS) entry which is preliminary data.</text>
</comment>
<accession>C0EP72</accession>
<reference evidence="1 2" key="1">
    <citation type="submission" date="2009-01" db="EMBL/GenBank/DDBJ databases">
        <authorList>
            <person name="Fulton L."/>
            <person name="Clifton S."/>
            <person name="Chinwalla A.T."/>
            <person name="Mitreva M."/>
            <person name="Sodergren E."/>
            <person name="Weinstock G."/>
            <person name="Clifton S."/>
            <person name="Dooling D.J."/>
            <person name="Fulton B."/>
            <person name="Minx P."/>
            <person name="Pepin K.H."/>
            <person name="Johnson M."/>
            <person name="Bhonagiri V."/>
            <person name="Nash W.E."/>
            <person name="Mardis E.R."/>
            <person name="Wilson R.K."/>
        </authorList>
    </citation>
    <scope>NUCLEOTIDE SEQUENCE [LARGE SCALE GENOMIC DNA]</scope>
    <source>
        <strain evidence="1 2">NRL30031/H210</strain>
    </source>
</reference>
<keyword evidence="2" id="KW-1185">Reference proteome</keyword>
<dbReference type="EMBL" id="ACEN01000080">
    <property type="protein sequence ID" value="EEG33196.1"/>
    <property type="molecule type" value="Genomic_DNA"/>
</dbReference>
<gene>
    <name evidence="1" type="ORF">NEIFLAOT_01762</name>
</gene>
<dbReference type="AlphaFoldDB" id="C0EP72"/>
<organism evidence="1 2">
    <name type="scientific">Neisseria flavescens NRL30031/H210</name>
    <dbReference type="NCBI Taxonomy" id="546264"/>
    <lineage>
        <taxon>Bacteria</taxon>
        <taxon>Pseudomonadati</taxon>
        <taxon>Pseudomonadota</taxon>
        <taxon>Betaproteobacteria</taxon>
        <taxon>Neisseriales</taxon>
        <taxon>Neisseriaceae</taxon>
        <taxon>Neisseria</taxon>
    </lineage>
</organism>
<proteinExistence type="predicted"/>
<dbReference type="Proteomes" id="UP000004457">
    <property type="component" value="Unassembled WGS sequence"/>
</dbReference>
<evidence type="ECO:0000313" key="1">
    <source>
        <dbReference type="EMBL" id="EEG33196.1"/>
    </source>
</evidence>